<proteinExistence type="predicted"/>
<accession>A0ACB8TGT7</accession>
<comment type="caution">
    <text evidence="1">The sequence shown here is derived from an EMBL/GenBank/DDBJ whole genome shotgun (WGS) entry which is preliminary data.</text>
</comment>
<evidence type="ECO:0000313" key="2">
    <source>
        <dbReference type="Proteomes" id="UP000814140"/>
    </source>
</evidence>
<sequence length="264" mass="29158">MPFNFPGTIVPLYALFNPRLLLPSIAVADIRQLEWAALRKAGYRGAVFDKDNCLTLPHHDRLVPELNDAWAECRKTFGSGNVLIVSNSAGTAEDPGQLQADSVTHHLRAPVLLHASLKPSYTCAHGVRTYFSSLPAPIAPHELVVVGDRVFTDVVLARRIGQPASVWKRIAARLRLSQSGEPEVDVRGPLAIWTTGVWTRESMLMRSAEAKLVKTIESWIPQAAAGRKTLQGRFVKPVPEPTGVVSQEKRPWLQPSVWEGRRNA</sequence>
<gene>
    <name evidence="1" type="ORF">BV25DRAFT_843640</name>
</gene>
<dbReference type="Proteomes" id="UP000814140">
    <property type="component" value="Unassembled WGS sequence"/>
</dbReference>
<dbReference type="EMBL" id="MU277189">
    <property type="protein sequence ID" value="KAI0067643.1"/>
    <property type="molecule type" value="Genomic_DNA"/>
</dbReference>
<keyword evidence="2" id="KW-1185">Reference proteome</keyword>
<reference evidence="1" key="1">
    <citation type="submission" date="2021-03" db="EMBL/GenBank/DDBJ databases">
        <authorList>
            <consortium name="DOE Joint Genome Institute"/>
            <person name="Ahrendt S."/>
            <person name="Looney B.P."/>
            <person name="Miyauchi S."/>
            <person name="Morin E."/>
            <person name="Drula E."/>
            <person name="Courty P.E."/>
            <person name="Chicoki N."/>
            <person name="Fauchery L."/>
            <person name="Kohler A."/>
            <person name="Kuo A."/>
            <person name="Labutti K."/>
            <person name="Pangilinan J."/>
            <person name="Lipzen A."/>
            <person name="Riley R."/>
            <person name="Andreopoulos W."/>
            <person name="He G."/>
            <person name="Johnson J."/>
            <person name="Barry K.W."/>
            <person name="Grigoriev I.V."/>
            <person name="Nagy L."/>
            <person name="Hibbett D."/>
            <person name="Henrissat B."/>
            <person name="Matheny P.B."/>
            <person name="Labbe J."/>
            <person name="Martin F."/>
        </authorList>
    </citation>
    <scope>NUCLEOTIDE SEQUENCE</scope>
    <source>
        <strain evidence="1">HHB10654</strain>
    </source>
</reference>
<name>A0ACB8TGT7_9AGAM</name>
<evidence type="ECO:0000313" key="1">
    <source>
        <dbReference type="EMBL" id="KAI0067643.1"/>
    </source>
</evidence>
<protein>
    <submittedName>
        <fullName evidence="1">HAD phosphatase</fullName>
    </submittedName>
</protein>
<organism evidence="1 2">
    <name type="scientific">Artomyces pyxidatus</name>
    <dbReference type="NCBI Taxonomy" id="48021"/>
    <lineage>
        <taxon>Eukaryota</taxon>
        <taxon>Fungi</taxon>
        <taxon>Dikarya</taxon>
        <taxon>Basidiomycota</taxon>
        <taxon>Agaricomycotina</taxon>
        <taxon>Agaricomycetes</taxon>
        <taxon>Russulales</taxon>
        <taxon>Auriscalpiaceae</taxon>
        <taxon>Artomyces</taxon>
    </lineage>
</organism>
<reference evidence="1" key="2">
    <citation type="journal article" date="2022" name="New Phytol.">
        <title>Evolutionary transition to the ectomycorrhizal habit in the genomes of a hyperdiverse lineage of mushroom-forming fungi.</title>
        <authorList>
            <person name="Looney B."/>
            <person name="Miyauchi S."/>
            <person name="Morin E."/>
            <person name="Drula E."/>
            <person name="Courty P.E."/>
            <person name="Kohler A."/>
            <person name="Kuo A."/>
            <person name="LaButti K."/>
            <person name="Pangilinan J."/>
            <person name="Lipzen A."/>
            <person name="Riley R."/>
            <person name="Andreopoulos W."/>
            <person name="He G."/>
            <person name="Johnson J."/>
            <person name="Nolan M."/>
            <person name="Tritt A."/>
            <person name="Barry K.W."/>
            <person name="Grigoriev I.V."/>
            <person name="Nagy L.G."/>
            <person name="Hibbett D."/>
            <person name="Henrissat B."/>
            <person name="Matheny P.B."/>
            <person name="Labbe J."/>
            <person name="Martin F.M."/>
        </authorList>
    </citation>
    <scope>NUCLEOTIDE SEQUENCE</scope>
    <source>
        <strain evidence="1">HHB10654</strain>
    </source>
</reference>